<reference evidence="2" key="1">
    <citation type="submission" date="2022-01" db="EMBL/GenBank/DDBJ databases">
        <title>Comparative genomics reveals a dynamic genome evolution in the ectomycorrhizal milk-cap (Lactarius) mushrooms.</title>
        <authorList>
            <consortium name="DOE Joint Genome Institute"/>
            <person name="Lebreton A."/>
            <person name="Tang N."/>
            <person name="Kuo A."/>
            <person name="LaButti K."/>
            <person name="Drula E."/>
            <person name="Barry K."/>
            <person name="Clum A."/>
            <person name="Lipzen A."/>
            <person name="Mousain D."/>
            <person name="Ng V."/>
            <person name="Wang R."/>
            <person name="Wang X."/>
            <person name="Dai Y."/>
            <person name="Henrissat B."/>
            <person name="Grigoriev I.V."/>
            <person name="Guerin-Laguette A."/>
            <person name="Yu F."/>
            <person name="Martin F.M."/>
        </authorList>
    </citation>
    <scope>NUCLEOTIDE SEQUENCE</scope>
    <source>
        <strain evidence="2">QP</strain>
    </source>
</reference>
<keyword evidence="3" id="KW-1185">Reference proteome</keyword>
<dbReference type="AlphaFoldDB" id="A0AAD4LB96"/>
<evidence type="ECO:0000313" key="2">
    <source>
        <dbReference type="EMBL" id="KAH8986485.1"/>
    </source>
</evidence>
<name>A0AAD4LB96_9AGAM</name>
<dbReference type="Proteomes" id="UP001201163">
    <property type="component" value="Unassembled WGS sequence"/>
</dbReference>
<organism evidence="2 3">
    <name type="scientific">Lactarius akahatsu</name>
    <dbReference type="NCBI Taxonomy" id="416441"/>
    <lineage>
        <taxon>Eukaryota</taxon>
        <taxon>Fungi</taxon>
        <taxon>Dikarya</taxon>
        <taxon>Basidiomycota</taxon>
        <taxon>Agaricomycotina</taxon>
        <taxon>Agaricomycetes</taxon>
        <taxon>Russulales</taxon>
        <taxon>Russulaceae</taxon>
        <taxon>Lactarius</taxon>
    </lineage>
</organism>
<gene>
    <name evidence="2" type="ORF">EDB92DRAFT_1818298</name>
</gene>
<feature type="region of interest" description="Disordered" evidence="1">
    <location>
        <begin position="219"/>
        <end position="245"/>
    </location>
</feature>
<sequence>MRWLGATVFYRWLPVSRIRYWPTLLTKKRGLGVACVPIRRPGTGIPDEEARRCRQWPRRNYRNRWVMIGDQRNARDRIQTEVHYDEGLGMEVVIVRSMTVDEGALVDGGATIGDEEAIEEDEEDSNELVPTDLKTWSIRLSIHYPHQMDSAVDGGRVGPHKMGICTEGLLMALALAVQRTERWYLCGTDFAFRRSAKKERNRVIRVDHFPIFFEKNAKPRKRSTELGSGLAGNGLPEAASSEGTV</sequence>
<accession>A0AAD4LB96</accession>
<evidence type="ECO:0000313" key="3">
    <source>
        <dbReference type="Proteomes" id="UP001201163"/>
    </source>
</evidence>
<dbReference type="EMBL" id="JAKELL010000054">
    <property type="protein sequence ID" value="KAH8986485.1"/>
    <property type="molecule type" value="Genomic_DNA"/>
</dbReference>
<protein>
    <submittedName>
        <fullName evidence="2">Uncharacterized protein</fullName>
    </submittedName>
</protein>
<proteinExistence type="predicted"/>
<comment type="caution">
    <text evidence="2">The sequence shown here is derived from an EMBL/GenBank/DDBJ whole genome shotgun (WGS) entry which is preliminary data.</text>
</comment>
<evidence type="ECO:0000256" key="1">
    <source>
        <dbReference type="SAM" id="MobiDB-lite"/>
    </source>
</evidence>